<proteinExistence type="inferred from homology"/>
<comment type="caution">
    <text evidence="5">The sequence shown here is derived from an EMBL/GenBank/DDBJ whole genome shotgun (WGS) entry which is preliminary data.</text>
</comment>
<dbReference type="OrthoDB" id="9788689at2"/>
<dbReference type="SUPFAM" id="SSF52768">
    <property type="entry name" value="Arginase/deacetylase"/>
    <property type="match status" value="1"/>
</dbReference>
<accession>A0A3N2CU91</accession>
<organism evidence="5 6">
    <name type="scientific">Nocardioides aurantiacus</name>
    <dbReference type="NCBI Taxonomy" id="86796"/>
    <lineage>
        <taxon>Bacteria</taxon>
        <taxon>Bacillati</taxon>
        <taxon>Actinomycetota</taxon>
        <taxon>Actinomycetes</taxon>
        <taxon>Propionibacteriales</taxon>
        <taxon>Nocardioidaceae</taxon>
        <taxon>Nocardioides</taxon>
    </lineage>
</organism>
<evidence type="ECO:0000313" key="6">
    <source>
        <dbReference type="Proteomes" id="UP000281738"/>
    </source>
</evidence>
<evidence type="ECO:0000313" key="5">
    <source>
        <dbReference type="EMBL" id="ROR91102.1"/>
    </source>
</evidence>
<gene>
    <name evidence="5" type="ORF">EDD33_1963</name>
</gene>
<dbReference type="EMBL" id="RKHO01000001">
    <property type="protein sequence ID" value="ROR91102.1"/>
    <property type="molecule type" value="Genomic_DNA"/>
</dbReference>
<dbReference type="Gene3D" id="3.40.800.10">
    <property type="entry name" value="Ureohydrolase domain"/>
    <property type="match status" value="1"/>
</dbReference>
<dbReference type="Pfam" id="PF00491">
    <property type="entry name" value="Arginase"/>
    <property type="match status" value="1"/>
</dbReference>
<name>A0A3N2CU91_9ACTN</name>
<comment type="similarity">
    <text evidence="4">Belongs to the arginase family.</text>
</comment>
<dbReference type="PANTHER" id="PTHR43782">
    <property type="entry name" value="ARGINASE"/>
    <property type="match status" value="1"/>
</dbReference>
<dbReference type="InterPro" id="IPR023696">
    <property type="entry name" value="Ureohydrolase_dom_sf"/>
</dbReference>
<keyword evidence="6" id="KW-1185">Reference proteome</keyword>
<dbReference type="GO" id="GO:0005737">
    <property type="term" value="C:cytoplasm"/>
    <property type="evidence" value="ECO:0007669"/>
    <property type="project" value="TreeGrafter"/>
</dbReference>
<protein>
    <submittedName>
        <fullName evidence="5">Arginase</fullName>
    </submittedName>
</protein>
<evidence type="ECO:0000256" key="1">
    <source>
        <dbReference type="ARBA" id="ARBA00022723"/>
    </source>
</evidence>
<dbReference type="PANTHER" id="PTHR43782:SF3">
    <property type="entry name" value="ARGINASE"/>
    <property type="match status" value="1"/>
</dbReference>
<sequence>MTVIGLLSAPTNLGLRPPEAHGVPGTSKAPGALREAGLHMRLAARGAVDDGVILAGRYVDDHVPGSRRIRNQEAILDHARRLARRLDRILETGHAPLVLGGDCSLLVGTGLALRRRGRHGVVHIDGHTDFRHPGNDDACASLAGEDLAALVGLHWPAVSGLDGLAPYVDAADVVHIGCRSDDEHLGEVRRILGDTITADDVLRDAGNAAKRAQSVVDRADLAGYWLHVDVDVLDPFYLAAVDSPTPGGLSPDDLVGLLAALAPAALGAQITVFDPDLDPDGTQAKMLGDIIVAGLSDLGSWRA</sequence>
<dbReference type="CDD" id="cd09999">
    <property type="entry name" value="Arginase-like_1"/>
    <property type="match status" value="1"/>
</dbReference>
<dbReference type="GO" id="GO:0030145">
    <property type="term" value="F:manganese ion binding"/>
    <property type="evidence" value="ECO:0007669"/>
    <property type="project" value="TreeGrafter"/>
</dbReference>
<dbReference type="GO" id="GO:0004053">
    <property type="term" value="F:arginase activity"/>
    <property type="evidence" value="ECO:0007669"/>
    <property type="project" value="TreeGrafter"/>
</dbReference>
<dbReference type="PROSITE" id="PS51409">
    <property type="entry name" value="ARGINASE_2"/>
    <property type="match status" value="1"/>
</dbReference>
<evidence type="ECO:0000256" key="3">
    <source>
        <dbReference type="ARBA" id="ARBA00023211"/>
    </source>
</evidence>
<dbReference type="AlphaFoldDB" id="A0A3N2CU91"/>
<keyword evidence="1" id="KW-0479">Metal-binding</keyword>
<reference evidence="5 6" key="1">
    <citation type="submission" date="2018-11" db="EMBL/GenBank/DDBJ databases">
        <title>Sequencing the genomes of 1000 actinobacteria strains.</title>
        <authorList>
            <person name="Klenk H.-P."/>
        </authorList>
    </citation>
    <scope>NUCLEOTIDE SEQUENCE [LARGE SCALE GENOMIC DNA]</scope>
    <source>
        <strain evidence="5 6">DSM 12652</strain>
    </source>
</reference>
<keyword evidence="2" id="KW-0378">Hydrolase</keyword>
<dbReference type="InterPro" id="IPR006035">
    <property type="entry name" value="Ureohydrolase"/>
</dbReference>
<evidence type="ECO:0000256" key="2">
    <source>
        <dbReference type="ARBA" id="ARBA00022801"/>
    </source>
</evidence>
<keyword evidence="3" id="KW-0464">Manganese</keyword>
<dbReference type="Proteomes" id="UP000281738">
    <property type="component" value="Unassembled WGS sequence"/>
</dbReference>
<evidence type="ECO:0000256" key="4">
    <source>
        <dbReference type="PROSITE-ProRule" id="PRU00742"/>
    </source>
</evidence>
<dbReference type="PRINTS" id="PR00116">
    <property type="entry name" value="ARGINASE"/>
</dbReference>